<reference evidence="1" key="1">
    <citation type="submission" date="2023-05" db="EMBL/GenBank/DDBJ databases">
        <authorList>
            <consortium name="ELIXIR-Norway"/>
        </authorList>
    </citation>
    <scope>NUCLEOTIDE SEQUENCE</scope>
</reference>
<name>A0AC59YB65_RANTA</name>
<gene>
    <name evidence="1" type="ORF">MRATA1EN22A_LOCUS4051</name>
</gene>
<dbReference type="Proteomes" id="UP001162501">
    <property type="component" value="Chromosome 12"/>
</dbReference>
<protein>
    <submittedName>
        <fullName evidence="1">Uncharacterized protein</fullName>
    </submittedName>
</protein>
<evidence type="ECO:0000313" key="1">
    <source>
        <dbReference type="EMBL" id="CAM9546897.1"/>
    </source>
</evidence>
<proteinExistence type="predicted"/>
<reference evidence="1" key="2">
    <citation type="submission" date="2025-03" db="EMBL/GenBank/DDBJ databases">
        <authorList>
            <consortium name="ELIXIR-Norway"/>
            <consortium name="Elixir Norway"/>
        </authorList>
    </citation>
    <scope>NUCLEOTIDE SEQUENCE</scope>
</reference>
<sequence length="113" mass="12649">MLNNFPCYFSFRGGINPFPSLCNHILFYSSVLGSGIAFLNPWCPLNPALILTFSHSLCRTINCRALVVFHVFVAFLSAPCTVQCNCRPVNKCLLNECIKPHDQSSDLELSTMF</sequence>
<accession>A0AC59YB65</accession>
<organism evidence="1 2">
    <name type="scientific">Rangifer tarandus platyrhynchus</name>
    <name type="common">Svalbard reindeer</name>
    <dbReference type="NCBI Taxonomy" id="3082113"/>
    <lineage>
        <taxon>Eukaryota</taxon>
        <taxon>Metazoa</taxon>
        <taxon>Chordata</taxon>
        <taxon>Craniata</taxon>
        <taxon>Vertebrata</taxon>
        <taxon>Euteleostomi</taxon>
        <taxon>Mammalia</taxon>
        <taxon>Eutheria</taxon>
        <taxon>Laurasiatheria</taxon>
        <taxon>Artiodactyla</taxon>
        <taxon>Ruminantia</taxon>
        <taxon>Pecora</taxon>
        <taxon>Cervidae</taxon>
        <taxon>Odocoileinae</taxon>
        <taxon>Rangifer</taxon>
    </lineage>
</organism>
<dbReference type="EMBL" id="OX596096">
    <property type="protein sequence ID" value="CAM9546897.1"/>
    <property type="molecule type" value="Genomic_DNA"/>
</dbReference>
<evidence type="ECO:0000313" key="2">
    <source>
        <dbReference type="Proteomes" id="UP001162501"/>
    </source>
</evidence>